<dbReference type="InterPro" id="IPR005046">
    <property type="entry name" value="DUF285"/>
</dbReference>
<dbReference type="NCBIfam" id="TIGR01167">
    <property type="entry name" value="LPXTG_anchor"/>
    <property type="match status" value="1"/>
</dbReference>
<evidence type="ECO:0000256" key="2">
    <source>
        <dbReference type="ARBA" id="ARBA00022525"/>
    </source>
</evidence>
<evidence type="ECO:0000256" key="4">
    <source>
        <dbReference type="ARBA" id="ARBA00023088"/>
    </source>
</evidence>
<dbReference type="Gene3D" id="3.10.20.320">
    <property type="entry name" value="Putative peptidoglycan bound protein (lpxtg motif)"/>
    <property type="match status" value="1"/>
</dbReference>
<dbReference type="Gene3D" id="3.80.10.10">
    <property type="entry name" value="Ribonuclease Inhibitor"/>
    <property type="match status" value="2"/>
</dbReference>
<dbReference type="NCBIfam" id="TIGR01168">
    <property type="entry name" value="YSIRK_signal"/>
    <property type="match status" value="1"/>
</dbReference>
<dbReference type="Pfam" id="PF03382">
    <property type="entry name" value="DUF285"/>
    <property type="match status" value="6"/>
</dbReference>
<keyword evidence="6" id="KW-1133">Transmembrane helix</keyword>
<dbReference type="eggNOG" id="COG4886">
    <property type="taxonomic scope" value="Bacteria"/>
</dbReference>
<feature type="domain" description="Gram-positive cocci surface proteins LPxTG" evidence="7">
    <location>
        <begin position="1608"/>
        <end position="1642"/>
    </location>
</feature>
<keyword evidence="4" id="KW-0572">Peptidoglycan-anchor</keyword>
<dbReference type="InterPro" id="IPR019931">
    <property type="entry name" value="LPXTG_anchor"/>
</dbReference>
<evidence type="ECO:0000256" key="3">
    <source>
        <dbReference type="ARBA" id="ARBA00022729"/>
    </source>
</evidence>
<feature type="region of interest" description="Disordered" evidence="5">
    <location>
        <begin position="36"/>
        <end position="136"/>
    </location>
</feature>
<evidence type="ECO:0000256" key="1">
    <source>
        <dbReference type="ARBA" id="ARBA00022512"/>
    </source>
</evidence>
<dbReference type="PATRIC" id="fig|1423758.3.peg.246"/>
<dbReference type="InterPro" id="IPR011889">
    <property type="entry name" value="Liste_lipo_26"/>
</dbReference>
<dbReference type="PROSITE" id="PS50847">
    <property type="entry name" value="GRAM_POS_ANCHORING"/>
    <property type="match status" value="1"/>
</dbReference>
<name>I7JU55_9LACO</name>
<dbReference type="EMBL" id="CAKE01000001">
    <property type="protein sequence ID" value="CCI80996.1"/>
    <property type="molecule type" value="Genomic_DNA"/>
</dbReference>
<feature type="compositionally biased region" description="Basic and acidic residues" evidence="5">
    <location>
        <begin position="90"/>
        <end position="125"/>
    </location>
</feature>
<feature type="transmembrane region" description="Helical" evidence="6">
    <location>
        <begin position="1618"/>
        <end position="1637"/>
    </location>
</feature>
<keyword evidence="2" id="KW-0964">Secreted</keyword>
<dbReference type="NCBIfam" id="TIGR02167">
    <property type="entry name" value="Liste_lipo_26"/>
    <property type="match status" value="7"/>
</dbReference>
<reference evidence="8 9" key="1">
    <citation type="submission" date="2012-06" db="EMBL/GenBank/DDBJ databases">
        <title>Draft Genome Sequence of Lactobacillus hominis Strain CRBIP 24.179T, isolated from human intestine.</title>
        <authorList>
            <person name="Cousin S."/>
            <person name="Ma L."/>
            <person name="Bizet C."/>
            <person name="Loux V."/>
            <person name="Bouchier C."/>
            <person name="Clermont D."/>
            <person name="Creno S."/>
        </authorList>
    </citation>
    <scope>NUCLEOTIDE SEQUENCE [LARGE SCALE GENOMIC DNA]</scope>
    <source>
        <strain evidence="9">CRBIP 24.179T</strain>
    </source>
</reference>
<keyword evidence="9" id="KW-1185">Reference proteome</keyword>
<proteinExistence type="predicted"/>
<comment type="caution">
    <text evidence="8">The sequence shown here is derived from an EMBL/GenBank/DDBJ whole genome shotgun (WGS) entry which is preliminary data.</text>
</comment>
<feature type="compositionally biased region" description="Basic and acidic residues" evidence="5">
    <location>
        <begin position="40"/>
        <end position="58"/>
    </location>
</feature>
<dbReference type="Proteomes" id="UP000009320">
    <property type="component" value="Unassembled WGS sequence"/>
</dbReference>
<keyword evidence="6" id="KW-0812">Transmembrane</keyword>
<gene>
    <name evidence="8" type="ORF">BN55_03545</name>
</gene>
<protein>
    <submittedName>
        <fullName evidence="8">Putative membrane protein</fullName>
    </submittedName>
</protein>
<dbReference type="Pfam" id="PF00746">
    <property type="entry name" value="Gram_pos_anchor"/>
    <property type="match status" value="1"/>
</dbReference>
<sequence>MRKDMDSCQHFSIRKLTVGAASVLIGVSFLGFNSSQVKADSVKPEADKNNDNIQKDEDASVTVDKNAATVDVKKQEQQLKVKKPVQLSVKKSDEDKQEQTQTTDKDKNLTESKEATPAKEIKADSQKASTKTANQDKAQVVKDVKVASDAKNKKVNENDAAKQFNLNDWDKTVSDGDLTLGKYIGQGAETIYIPNAADVQNITEYHDIQKVIIKKDTITSLVGKTHNLTVSDTDDQKVYAQGDMSSAFQSHNNNWHQVDLTNLDTSGVNNMYAMFANEHDLTSVGDLSGWDTSNVVNMQFMFNDCPELTGTLNLSGWDLSSLNHNYYPVSQMFSGDAKISDLNVSNWKLGNDVTDIGGLFGGLAGVKTIDVTNMDLNKVTNAHGMFNGDSSLTTIKGLDTLKTNNVTNMSNMFDGDSSLAQLDLNNFDTTNVTDMSAMFQNCYSLSNLSGLSNWNISNVKSMNHMFWGVGSQTNAGQRANLDLSSWKVDPSKSQVYDIFTNAHFDSLKLSGWKFNDDLLRRAAATMKGSSVIDVTDWDTSAVDDMSGLFSDYKNTTSITGLDTWNIDNVKHMDRMFQNTPLLKAIISKWNPANSTEDNMFDGSAITVKDFNFTDNGLRSYLGNRRNDTVIDVTGFKTNRVTNLSNLFCQFGNLTEVKGLNTWNTSNVTNMGNMFSFDSKLTNLDLTGWDTSKVQYMDHMFYGDHSLAEIKGIENWDVSKVTNLSYMFDASQMDNSGINPAEGRDFGQFKANGSLTSLDLSKWNTASATNMEGLFKGQQNLTSVGNFNNWKTDKVTSISDMFALDKNLTFSDAACANMAKWNTSNVTTMRELFEGLEKQADLSFVASWKTGNVNDMSYMFMNDKALTNVGDLSGWDTSKVGTAQIAGQPEIQNYGFGLMFANCEKLPEIKGIEKWNVENVTKARGMFENTKALQSLDLSHWNTKNLHIAGEMFADSGVKSLDLSNWDFSNLKHFNDGGMLTGNALNHRGSEFMFLYLANPCTITMNNVKLPQDYKEGFDVVDFASEQPLVVISPELLTARAAKADTTLNNEEWHWSNGATQIGHQNVNYLTYYNKDDLTNPIARQKMNFVFASDKQLQSAIATMLLAVPEGSASVSNSSDFYGYLKGVTSVENVKKALGDKLASEWNYAKDAEDGYLPFNDRASLTDLISGKYQLTFEAVANIHYIDSTNNKEITISKQSYNTTKDVTGNDLVNSWSFSNFGWQLQSSKLPEKMGSQDGDYYVYLTAPDKTKTINEKINYVIDGKTVQTDTKEISFTQKSNGFDEKTLKPTYGNWEGEVASVTAPHTITNDGNKYDIDVKAAKANNSLISIDNNGVISIKVTATDAKDGQSFEITVPYVKESSETGTPTDTDKDSLQIVEFIDQANDKVVKEVTKSGKVGTTVDLDVSLPEGYVLAKGEKMPASSYKLTGEDKPVIVYVVKKSSETGKPTDTDKDSLQIVEFIDQATNQVVKEVSKSGKVGTTIDLDVSLPSGYELAPGQAMPKASYVLTGKDLPIIVYVTAVAPVLPDDQPDIPTPNPTPDDNNTDNDTVRPLDEDTNDQEEVVRPLGQKTPEAPEVATHVERASQETVAPKAQSVTQVKHEHASEALPQTGTKDNNILTLLGMGVAAVASIFGLGVDRKKK</sequence>
<dbReference type="OrthoDB" id="370441at2"/>
<dbReference type="STRING" id="1423758.FC41_GL000242"/>
<organism evidence="8 9">
    <name type="scientific">Lactobacillus hominis DSM 23910 = CRBIP 24.179</name>
    <dbReference type="NCBI Taxonomy" id="1423758"/>
    <lineage>
        <taxon>Bacteria</taxon>
        <taxon>Bacillati</taxon>
        <taxon>Bacillota</taxon>
        <taxon>Bacilli</taxon>
        <taxon>Lactobacillales</taxon>
        <taxon>Lactobacillaceae</taxon>
        <taxon>Lactobacillus</taxon>
    </lineage>
</organism>
<dbReference type="RefSeq" id="WP_008469588.1">
    <property type="nucleotide sequence ID" value="NZ_AYZP01000001.1"/>
</dbReference>
<dbReference type="InterPro" id="IPR032675">
    <property type="entry name" value="LRR_dom_sf"/>
</dbReference>
<accession>I7JU55</accession>
<feature type="region of interest" description="Disordered" evidence="5">
    <location>
        <begin position="1526"/>
        <end position="1611"/>
    </location>
</feature>
<evidence type="ECO:0000256" key="6">
    <source>
        <dbReference type="SAM" id="Phobius"/>
    </source>
</evidence>
<keyword evidence="3" id="KW-0732">Signal</keyword>
<dbReference type="Pfam" id="PF04650">
    <property type="entry name" value="YSIRK_signal"/>
    <property type="match status" value="1"/>
</dbReference>
<keyword evidence="1" id="KW-0134">Cell wall</keyword>
<evidence type="ECO:0000259" key="7">
    <source>
        <dbReference type="PROSITE" id="PS50847"/>
    </source>
</evidence>
<evidence type="ECO:0000256" key="5">
    <source>
        <dbReference type="SAM" id="MobiDB-lite"/>
    </source>
</evidence>
<dbReference type="GeneID" id="82847986"/>
<evidence type="ECO:0000313" key="8">
    <source>
        <dbReference type="EMBL" id="CCI80996.1"/>
    </source>
</evidence>
<dbReference type="InterPro" id="IPR005877">
    <property type="entry name" value="YSIRK_signal_dom"/>
</dbReference>
<dbReference type="SUPFAM" id="SSF52058">
    <property type="entry name" value="L domain-like"/>
    <property type="match status" value="1"/>
</dbReference>
<evidence type="ECO:0000313" key="9">
    <source>
        <dbReference type="Proteomes" id="UP000009320"/>
    </source>
</evidence>
<keyword evidence="6" id="KW-0472">Membrane</keyword>